<dbReference type="RefSeq" id="WP_009626796.1">
    <property type="nucleotide sequence ID" value="NZ_VBTY01000060.1"/>
</dbReference>
<keyword evidence="1" id="KW-1133">Transmembrane helix</keyword>
<dbReference type="SUPFAM" id="SSF53756">
    <property type="entry name" value="UDP-Glycosyltransferase/glycogen phosphorylase"/>
    <property type="match status" value="1"/>
</dbReference>
<feature type="transmembrane region" description="Helical" evidence="1">
    <location>
        <begin position="108"/>
        <end position="131"/>
    </location>
</feature>
<evidence type="ECO:0000313" key="3">
    <source>
        <dbReference type="Proteomes" id="UP001152872"/>
    </source>
</evidence>
<dbReference type="EMBL" id="VBTY01000060">
    <property type="protein sequence ID" value="MDG3494708.1"/>
    <property type="molecule type" value="Genomic_DNA"/>
</dbReference>
<gene>
    <name evidence="2" type="ORF">FEV09_09055</name>
</gene>
<keyword evidence="3" id="KW-1185">Reference proteome</keyword>
<sequence length="388" mass="44637">MNKNNENNLTPILISVVPDLVGGQGHVIDYHQAVGKAAKLIGYKHLVATAPDEMISHLPDNWNTCLNSDKLEWETYTIFKIFKIKSIYDWAIRLAKYLRQEAMPNSEYGVIFLERFVLSHLLAVILTLFFIPRNNLSVLLLYRRDIHNQKNRFAYKFLNNLIRSMLPTKNFRLITDSELLSKSLSNYFDMPVDIVPIPHTEIVCEEDIFTKQSKEILCWWVGSPREEKGLDIIKSFASSACENADQICLLVAESSRISTVLGGVNVKTLQDCLTRTEYLKWLVACDVCLMPYNSFDYRERTSGIFAECVIAGKIPVVSSNTWMAFELAKYKLEELIIEWSNPNTTMEQIIGFTKDIDIKAKLNHMQKEYKEFHSLQGYANQINIILKS</sequence>
<name>A0A9X4M6P4_9CYAN</name>
<organism evidence="2 3">
    <name type="scientific">Pseudanabaena catenata USMAC16</name>
    <dbReference type="NCBI Taxonomy" id="1855837"/>
    <lineage>
        <taxon>Bacteria</taxon>
        <taxon>Bacillati</taxon>
        <taxon>Cyanobacteriota</taxon>
        <taxon>Cyanophyceae</taxon>
        <taxon>Pseudanabaenales</taxon>
        <taxon>Pseudanabaenaceae</taxon>
        <taxon>Pseudanabaena</taxon>
    </lineage>
</organism>
<dbReference type="Proteomes" id="UP001152872">
    <property type="component" value="Unassembled WGS sequence"/>
</dbReference>
<dbReference type="Gene3D" id="3.40.50.2000">
    <property type="entry name" value="Glycogen Phosphorylase B"/>
    <property type="match status" value="1"/>
</dbReference>
<keyword evidence="1" id="KW-0812">Transmembrane</keyword>
<evidence type="ECO:0000313" key="2">
    <source>
        <dbReference type="EMBL" id="MDG3494708.1"/>
    </source>
</evidence>
<dbReference type="AlphaFoldDB" id="A0A9X4M6P4"/>
<accession>A0A9X4M6P4</accession>
<comment type="caution">
    <text evidence="2">The sequence shown here is derived from an EMBL/GenBank/DDBJ whole genome shotgun (WGS) entry which is preliminary data.</text>
</comment>
<protein>
    <submittedName>
        <fullName evidence="2">Glycosyltransferase</fullName>
    </submittedName>
</protein>
<reference evidence="2" key="1">
    <citation type="submission" date="2019-05" db="EMBL/GenBank/DDBJ databases">
        <title>Whole genome sequencing of Pseudanabaena catenata USMAC16.</title>
        <authorList>
            <person name="Khan Z."/>
            <person name="Omar W.M."/>
            <person name="Convey P."/>
            <person name="Merican F."/>
            <person name="Najimudin N."/>
        </authorList>
    </citation>
    <scope>NUCLEOTIDE SEQUENCE</scope>
    <source>
        <strain evidence="2">USMAC16</strain>
    </source>
</reference>
<proteinExistence type="predicted"/>
<keyword evidence="1" id="KW-0472">Membrane</keyword>
<evidence type="ECO:0000256" key="1">
    <source>
        <dbReference type="SAM" id="Phobius"/>
    </source>
</evidence>